<evidence type="ECO:0000313" key="2">
    <source>
        <dbReference type="Proteomes" id="UP000001811"/>
    </source>
</evidence>
<reference evidence="1" key="2">
    <citation type="submission" date="2025-08" db="UniProtKB">
        <authorList>
            <consortium name="Ensembl"/>
        </authorList>
    </citation>
    <scope>IDENTIFICATION</scope>
    <source>
        <strain evidence="1">Thorbecke</strain>
    </source>
</reference>
<reference evidence="1" key="3">
    <citation type="submission" date="2025-09" db="UniProtKB">
        <authorList>
            <consortium name="Ensembl"/>
        </authorList>
    </citation>
    <scope>IDENTIFICATION</scope>
    <source>
        <strain evidence="1">Thorbecke</strain>
    </source>
</reference>
<protein>
    <submittedName>
        <fullName evidence="1">Uncharacterized protein</fullName>
    </submittedName>
</protein>
<evidence type="ECO:0000313" key="1">
    <source>
        <dbReference type="Ensembl" id="ENSOCUP00000031237.1"/>
    </source>
</evidence>
<organism evidence="1 2">
    <name type="scientific">Oryctolagus cuniculus</name>
    <name type="common">Rabbit</name>
    <dbReference type="NCBI Taxonomy" id="9986"/>
    <lineage>
        <taxon>Eukaryota</taxon>
        <taxon>Metazoa</taxon>
        <taxon>Chordata</taxon>
        <taxon>Craniata</taxon>
        <taxon>Vertebrata</taxon>
        <taxon>Euteleostomi</taxon>
        <taxon>Mammalia</taxon>
        <taxon>Eutheria</taxon>
        <taxon>Euarchontoglires</taxon>
        <taxon>Glires</taxon>
        <taxon>Lagomorpha</taxon>
        <taxon>Leporidae</taxon>
        <taxon>Oryctolagus</taxon>
    </lineage>
</organism>
<reference evidence="1 2" key="1">
    <citation type="journal article" date="2011" name="Nature">
        <title>A high-resolution map of human evolutionary constraint using 29 mammals.</title>
        <authorList>
            <person name="Lindblad-Toh K."/>
            <person name="Garber M."/>
            <person name="Zuk O."/>
            <person name="Lin M.F."/>
            <person name="Parker B.J."/>
            <person name="Washietl S."/>
            <person name="Kheradpour P."/>
            <person name="Ernst J."/>
            <person name="Jordan G."/>
            <person name="Mauceli E."/>
            <person name="Ward L.D."/>
            <person name="Lowe C.B."/>
            <person name="Holloway A.K."/>
            <person name="Clamp M."/>
            <person name="Gnerre S."/>
            <person name="Alfoldi J."/>
            <person name="Beal K."/>
            <person name="Chang J."/>
            <person name="Clawson H."/>
            <person name="Cuff J."/>
            <person name="Di Palma F."/>
            <person name="Fitzgerald S."/>
            <person name="Flicek P."/>
            <person name="Guttman M."/>
            <person name="Hubisz M.J."/>
            <person name="Jaffe D.B."/>
            <person name="Jungreis I."/>
            <person name="Kent W.J."/>
            <person name="Kostka D."/>
            <person name="Lara M."/>
            <person name="Martins A.L."/>
            <person name="Massingham T."/>
            <person name="Moltke I."/>
            <person name="Raney B.J."/>
            <person name="Rasmussen M.D."/>
            <person name="Robinson J."/>
            <person name="Stark A."/>
            <person name="Vilella A.J."/>
            <person name="Wen J."/>
            <person name="Xie X."/>
            <person name="Zody M.C."/>
            <person name="Baldwin J."/>
            <person name="Bloom T."/>
            <person name="Chin C.W."/>
            <person name="Heiman D."/>
            <person name="Nicol R."/>
            <person name="Nusbaum C."/>
            <person name="Young S."/>
            <person name="Wilkinson J."/>
            <person name="Worley K.C."/>
            <person name="Kovar C.L."/>
            <person name="Muzny D.M."/>
            <person name="Gibbs R.A."/>
            <person name="Cree A."/>
            <person name="Dihn H.H."/>
            <person name="Fowler G."/>
            <person name="Jhangiani S."/>
            <person name="Joshi V."/>
            <person name="Lee S."/>
            <person name="Lewis L.R."/>
            <person name="Nazareth L.V."/>
            <person name="Okwuonu G."/>
            <person name="Santibanez J."/>
            <person name="Warren W.C."/>
            <person name="Mardis E.R."/>
            <person name="Weinstock G.M."/>
            <person name="Wilson R.K."/>
            <person name="Delehaunty K."/>
            <person name="Dooling D."/>
            <person name="Fronik C."/>
            <person name="Fulton L."/>
            <person name="Fulton B."/>
            <person name="Graves T."/>
            <person name="Minx P."/>
            <person name="Sodergren E."/>
            <person name="Birney E."/>
            <person name="Margulies E.H."/>
            <person name="Herrero J."/>
            <person name="Green E.D."/>
            <person name="Haussler D."/>
            <person name="Siepel A."/>
            <person name="Goldman N."/>
            <person name="Pollard K.S."/>
            <person name="Pedersen J.S."/>
            <person name="Lander E.S."/>
            <person name="Kellis M."/>
        </authorList>
    </citation>
    <scope>NUCLEOTIDE SEQUENCE [LARGE SCALE GENOMIC DNA]</scope>
    <source>
        <strain evidence="1 2">Thorbecke inbred</strain>
    </source>
</reference>
<dbReference type="GeneTree" id="ENSGT00940000166730"/>
<dbReference type="Ensembl" id="ENSOCUT00000049825.1">
    <property type="protein sequence ID" value="ENSOCUP00000031237.1"/>
    <property type="gene ID" value="ENSOCUG00000036946.1"/>
</dbReference>
<name>A0A5F9CBR4_RABIT</name>
<dbReference type="Bgee" id="ENSOCUG00000036946">
    <property type="expression patterns" value="Expressed in testis and 7 other cell types or tissues"/>
</dbReference>
<keyword evidence="2" id="KW-1185">Reference proteome</keyword>
<sequence>INNHQLGLAKQLHEGLLFYCTYSVLPGLLQLIDLPTLKCYLPGQPEKFSAFLDKVFGLEE</sequence>
<dbReference type="InParanoid" id="A0A5F9CBR4"/>
<accession>A0A5F9CBR4</accession>
<dbReference type="AlphaFoldDB" id="A0A5F9CBR4"/>
<dbReference type="STRING" id="9986.ENSOCUP00000031237"/>
<dbReference type="Proteomes" id="UP000001811">
    <property type="component" value="Chromosome 11"/>
</dbReference>
<proteinExistence type="predicted"/>
<dbReference type="EMBL" id="AAGW02030371">
    <property type="status" value="NOT_ANNOTATED_CDS"/>
    <property type="molecule type" value="Genomic_DNA"/>
</dbReference>